<comment type="caution">
    <text evidence="1">The sequence shown here is derived from an EMBL/GenBank/DDBJ whole genome shotgun (WGS) entry which is preliminary data.</text>
</comment>
<dbReference type="Proteomes" id="UP000756921">
    <property type="component" value="Unassembled WGS sequence"/>
</dbReference>
<evidence type="ECO:0000313" key="1">
    <source>
        <dbReference type="EMBL" id="KAF9741237.1"/>
    </source>
</evidence>
<protein>
    <submittedName>
        <fullName evidence="1">Uncharacterized protein</fullName>
    </submittedName>
</protein>
<dbReference type="AlphaFoldDB" id="A0A9P6GSW6"/>
<sequence length="199" mass="22098">MASATNRLPADGVEYAPGVVERFRQTSGFVGKFNLAGGPASMRAGEEAVAASDGSGDGDYATLEKLLQEHETIDLATLLRWEVRHILRDIFAAWKIRYGNFNYPGESGVRLQSTGSMSILVRYLSLTQEGYPLHVLVRDHFALVPFLELVRPENAFRQRRKYREELSSQKTKLAKSAENATSATTSKISPVMTMFTPLL</sequence>
<organism evidence="1 2">
    <name type="scientific">Paraphaeosphaeria minitans</name>
    <dbReference type="NCBI Taxonomy" id="565426"/>
    <lineage>
        <taxon>Eukaryota</taxon>
        <taxon>Fungi</taxon>
        <taxon>Dikarya</taxon>
        <taxon>Ascomycota</taxon>
        <taxon>Pezizomycotina</taxon>
        <taxon>Dothideomycetes</taxon>
        <taxon>Pleosporomycetidae</taxon>
        <taxon>Pleosporales</taxon>
        <taxon>Massarineae</taxon>
        <taxon>Didymosphaeriaceae</taxon>
        <taxon>Paraphaeosphaeria</taxon>
    </lineage>
</organism>
<name>A0A9P6GSW6_9PLEO</name>
<accession>A0A9P6GSW6</accession>
<keyword evidence="2" id="KW-1185">Reference proteome</keyword>
<gene>
    <name evidence="1" type="ORF">PMIN01_00776</name>
</gene>
<dbReference type="EMBL" id="WJXW01000001">
    <property type="protein sequence ID" value="KAF9741237.1"/>
    <property type="molecule type" value="Genomic_DNA"/>
</dbReference>
<evidence type="ECO:0000313" key="2">
    <source>
        <dbReference type="Proteomes" id="UP000756921"/>
    </source>
</evidence>
<reference evidence="1" key="1">
    <citation type="journal article" date="2020" name="Mol. Plant Microbe Interact.">
        <title>Genome Sequence of the Biocontrol Agent Coniothyrium minitans strain Conio (IMI 134523).</title>
        <authorList>
            <person name="Patel D."/>
            <person name="Shittu T.A."/>
            <person name="Baroncelli R."/>
            <person name="Muthumeenakshi S."/>
            <person name="Osborne T.H."/>
            <person name="Janganan T.K."/>
            <person name="Sreenivasaprasad S."/>
        </authorList>
    </citation>
    <scope>NUCLEOTIDE SEQUENCE</scope>
    <source>
        <strain evidence="1">Conio</strain>
    </source>
</reference>
<proteinExistence type="predicted"/>